<proteinExistence type="predicted"/>
<accession>A0A0F9UCB2</accession>
<dbReference type="EMBL" id="LAZR01000746">
    <property type="protein sequence ID" value="KKN58891.1"/>
    <property type="molecule type" value="Genomic_DNA"/>
</dbReference>
<name>A0A0F9UCB2_9ZZZZ</name>
<protein>
    <submittedName>
        <fullName evidence="1">Uncharacterized protein</fullName>
    </submittedName>
</protein>
<gene>
    <name evidence="1" type="ORF">LCGC14_0547980</name>
</gene>
<reference evidence="1" key="1">
    <citation type="journal article" date="2015" name="Nature">
        <title>Complex archaea that bridge the gap between prokaryotes and eukaryotes.</title>
        <authorList>
            <person name="Spang A."/>
            <person name="Saw J.H."/>
            <person name="Jorgensen S.L."/>
            <person name="Zaremba-Niedzwiedzka K."/>
            <person name="Martijn J."/>
            <person name="Lind A.E."/>
            <person name="van Eijk R."/>
            <person name="Schleper C."/>
            <person name="Guy L."/>
            <person name="Ettema T.J."/>
        </authorList>
    </citation>
    <scope>NUCLEOTIDE SEQUENCE</scope>
</reference>
<organism evidence="1">
    <name type="scientific">marine sediment metagenome</name>
    <dbReference type="NCBI Taxonomy" id="412755"/>
    <lineage>
        <taxon>unclassified sequences</taxon>
        <taxon>metagenomes</taxon>
        <taxon>ecological metagenomes</taxon>
    </lineage>
</organism>
<dbReference type="AlphaFoldDB" id="A0A0F9UCB2"/>
<evidence type="ECO:0000313" key="1">
    <source>
        <dbReference type="EMBL" id="KKN58891.1"/>
    </source>
</evidence>
<comment type="caution">
    <text evidence="1">The sequence shown here is derived from an EMBL/GenBank/DDBJ whole genome shotgun (WGS) entry which is preliminary data.</text>
</comment>
<sequence>MKFDVESGEYKIALRSHIFKLANDFDYYINWVSKRWNIPKWQVRTEYWMMSF</sequence>